<name>A0A8H7TPW0_BIOOC</name>
<evidence type="ECO:0000313" key="2">
    <source>
        <dbReference type="EMBL" id="KAF9755189.1"/>
    </source>
</evidence>
<protein>
    <recommendedName>
        <fullName evidence="4">3'-5' exonuclease domain-containing protein</fullName>
    </recommendedName>
</protein>
<organism evidence="2 3">
    <name type="scientific">Bionectria ochroleuca</name>
    <name type="common">Gliocladium roseum</name>
    <dbReference type="NCBI Taxonomy" id="29856"/>
    <lineage>
        <taxon>Eukaryota</taxon>
        <taxon>Fungi</taxon>
        <taxon>Dikarya</taxon>
        <taxon>Ascomycota</taxon>
        <taxon>Pezizomycotina</taxon>
        <taxon>Sordariomycetes</taxon>
        <taxon>Hypocreomycetidae</taxon>
        <taxon>Hypocreales</taxon>
        <taxon>Bionectriaceae</taxon>
        <taxon>Clonostachys</taxon>
    </lineage>
</organism>
<dbReference type="EMBL" id="JADCTT010000003">
    <property type="protein sequence ID" value="KAF9755189.1"/>
    <property type="molecule type" value="Genomic_DNA"/>
</dbReference>
<comment type="caution">
    <text evidence="2">The sequence shown here is derived from an EMBL/GenBank/DDBJ whole genome shotgun (WGS) entry which is preliminary data.</text>
</comment>
<proteinExistence type="predicted"/>
<dbReference type="InterPro" id="IPR012337">
    <property type="entry name" value="RNaseH-like_sf"/>
</dbReference>
<dbReference type="Proteomes" id="UP000616885">
    <property type="component" value="Unassembled WGS sequence"/>
</dbReference>
<feature type="region of interest" description="Disordered" evidence="1">
    <location>
        <begin position="83"/>
        <end position="161"/>
    </location>
</feature>
<evidence type="ECO:0000313" key="3">
    <source>
        <dbReference type="Proteomes" id="UP000616885"/>
    </source>
</evidence>
<feature type="compositionally biased region" description="Basic and acidic residues" evidence="1">
    <location>
        <begin position="118"/>
        <end position="134"/>
    </location>
</feature>
<evidence type="ECO:0000256" key="1">
    <source>
        <dbReference type="SAM" id="MobiDB-lite"/>
    </source>
</evidence>
<dbReference type="GO" id="GO:0003676">
    <property type="term" value="F:nucleic acid binding"/>
    <property type="evidence" value="ECO:0007669"/>
    <property type="project" value="InterPro"/>
</dbReference>
<accession>A0A8H7TPW0</accession>
<sequence>MATQVGEFLRLPIFKGDNVRSSDWSVALKERQIKYAASDAYAAVQLYHVMEEQRLQLDPVPPRPHHAELELPLQLATKVDEVEQEEVNVSTSDGVESEAKATPSTSEPAEPRQEDEERSLAGEAVKKLEEEHVPKSVGTNDASVQSNLAPPTPKRSPPVKQIDSRIQAAESRLNQYRRSKRTAVQVGPSFLRAYYIWYDNESLNPEKIAQIMRDPHSSSIP</sequence>
<dbReference type="InterPro" id="IPR036397">
    <property type="entry name" value="RNaseH_sf"/>
</dbReference>
<reference evidence="2" key="1">
    <citation type="submission" date="2020-10" db="EMBL/GenBank/DDBJ databases">
        <title>High-Quality Genome Resource of Clonostachys rosea strain S41 by Oxford Nanopore Long-Read Sequencing.</title>
        <authorList>
            <person name="Wang H."/>
        </authorList>
    </citation>
    <scope>NUCLEOTIDE SEQUENCE</scope>
    <source>
        <strain evidence="2">S41</strain>
    </source>
</reference>
<gene>
    <name evidence="2" type="ORF">IM811_010630</name>
</gene>
<dbReference type="SUPFAM" id="SSF53098">
    <property type="entry name" value="Ribonuclease H-like"/>
    <property type="match status" value="1"/>
</dbReference>
<evidence type="ECO:0008006" key="4">
    <source>
        <dbReference type="Google" id="ProtNLM"/>
    </source>
</evidence>
<feature type="compositionally biased region" description="Polar residues" evidence="1">
    <location>
        <begin position="137"/>
        <end position="149"/>
    </location>
</feature>
<dbReference type="AlphaFoldDB" id="A0A8H7TPW0"/>
<dbReference type="Gene3D" id="3.30.420.10">
    <property type="entry name" value="Ribonuclease H-like superfamily/Ribonuclease H"/>
    <property type="match status" value="1"/>
</dbReference>